<dbReference type="PANTHER" id="PTHR34606">
    <property type="entry name" value="BON DOMAIN-CONTAINING PROTEIN"/>
    <property type="match status" value="1"/>
</dbReference>
<keyword evidence="4" id="KW-1185">Reference proteome</keyword>
<organism evidence="3 4">
    <name type="scientific">Thiorhodococcus minor</name>
    <dbReference type="NCBI Taxonomy" id="57489"/>
    <lineage>
        <taxon>Bacteria</taxon>
        <taxon>Pseudomonadati</taxon>
        <taxon>Pseudomonadota</taxon>
        <taxon>Gammaproteobacteria</taxon>
        <taxon>Chromatiales</taxon>
        <taxon>Chromatiaceae</taxon>
        <taxon>Thiorhodococcus</taxon>
    </lineage>
</organism>
<feature type="domain" description="BON" evidence="2">
    <location>
        <begin position="46"/>
        <end position="115"/>
    </location>
</feature>
<dbReference type="Proteomes" id="UP000483379">
    <property type="component" value="Unassembled WGS sequence"/>
</dbReference>
<evidence type="ECO:0000259" key="2">
    <source>
        <dbReference type="PROSITE" id="PS50914"/>
    </source>
</evidence>
<comment type="caution">
    <text evidence="3">The sequence shown here is derived from an EMBL/GenBank/DDBJ whole genome shotgun (WGS) entry which is preliminary data.</text>
</comment>
<dbReference type="InterPro" id="IPR014004">
    <property type="entry name" value="Transpt-assoc_nodulatn_dom_bac"/>
</dbReference>
<dbReference type="PROSITE" id="PS51257">
    <property type="entry name" value="PROKAR_LIPOPROTEIN"/>
    <property type="match status" value="1"/>
</dbReference>
<dbReference type="InterPro" id="IPR051686">
    <property type="entry name" value="Lipoprotein_DolP"/>
</dbReference>
<name>A0A6M0K078_9GAMM</name>
<dbReference type="PANTHER" id="PTHR34606:SF4">
    <property type="entry name" value="OUTER MEMBRANE LIPOPROTEIN DOLP"/>
    <property type="match status" value="1"/>
</dbReference>
<dbReference type="Pfam" id="PF04972">
    <property type="entry name" value="BON"/>
    <property type="match status" value="2"/>
</dbReference>
<dbReference type="SMART" id="SM00749">
    <property type="entry name" value="BON"/>
    <property type="match status" value="2"/>
</dbReference>
<evidence type="ECO:0000313" key="4">
    <source>
        <dbReference type="Proteomes" id="UP000483379"/>
    </source>
</evidence>
<dbReference type="PROSITE" id="PS50914">
    <property type="entry name" value="BON"/>
    <property type="match status" value="1"/>
</dbReference>
<proteinExistence type="predicted"/>
<keyword evidence="1" id="KW-0732">Signal</keyword>
<dbReference type="InterPro" id="IPR007055">
    <property type="entry name" value="BON_dom"/>
</dbReference>
<dbReference type="Gene3D" id="3.40.1520.20">
    <property type="match status" value="1"/>
</dbReference>
<gene>
    <name evidence="3" type="ORF">G3446_08855</name>
</gene>
<dbReference type="AlphaFoldDB" id="A0A6M0K078"/>
<accession>A0A6M0K078</accession>
<reference evidence="3 4" key="1">
    <citation type="submission" date="2020-02" db="EMBL/GenBank/DDBJ databases">
        <title>Genome sequences of Thiorhodococcus mannitoliphagus and Thiorhodococcus minor, purple sulfur photosynthetic bacteria in the gammaproteobacterial family, Chromatiaceae.</title>
        <authorList>
            <person name="Aviles F.A."/>
            <person name="Meyer T.E."/>
            <person name="Kyndt J.A."/>
        </authorList>
    </citation>
    <scope>NUCLEOTIDE SEQUENCE [LARGE SCALE GENOMIC DNA]</scope>
    <source>
        <strain evidence="3 4">DSM 11518</strain>
    </source>
</reference>
<sequence length="196" mass="21027">MRRMTLLTLAIAGITGLAGCAPVLVGGTIAGASALYDRRHYEIVIDDQQIELAAMHALAQDAMVEPSSRISATSYNRSVLLTGQADSEAVRARAADLVSRLPKVERVIDEIRVGPPISLAQESEDALITSRAKLALTKVKLPDFNPTRVKVVTEDATVYLLGLVTPEEADDAAAQISYVPGVQQVVKLFEYDPTTP</sequence>
<protein>
    <submittedName>
        <fullName evidence="3">BON domain-containing protein</fullName>
    </submittedName>
</protein>
<evidence type="ECO:0000313" key="3">
    <source>
        <dbReference type="EMBL" id="NEV61997.1"/>
    </source>
</evidence>
<evidence type="ECO:0000256" key="1">
    <source>
        <dbReference type="ARBA" id="ARBA00022729"/>
    </source>
</evidence>
<dbReference type="EMBL" id="JAAIJQ010000020">
    <property type="protein sequence ID" value="NEV61997.1"/>
    <property type="molecule type" value="Genomic_DNA"/>
</dbReference>